<dbReference type="AlphaFoldDB" id="A0A2K3L150"/>
<evidence type="ECO:0000259" key="1">
    <source>
        <dbReference type="Pfam" id="PF02721"/>
    </source>
</evidence>
<dbReference type="CDD" id="cd04481">
    <property type="entry name" value="RPA1_DBD_B_like"/>
    <property type="match status" value="1"/>
</dbReference>
<dbReference type="InterPro" id="IPR012340">
    <property type="entry name" value="NA-bd_OB-fold"/>
</dbReference>
<comment type="caution">
    <text evidence="2">The sequence shown here is derived from an EMBL/GenBank/DDBJ whole genome shotgun (WGS) entry which is preliminary data.</text>
</comment>
<proteinExistence type="predicted"/>
<dbReference type="Pfam" id="PF02721">
    <property type="entry name" value="DUF223"/>
    <property type="match status" value="1"/>
</dbReference>
<protein>
    <recommendedName>
        <fullName evidence="1">Replication protein A 70 kDa DNA-binding subunit B/D first OB fold domain-containing protein</fullName>
    </recommendedName>
</protein>
<accession>A0A2K3L150</accession>
<name>A0A2K3L150_TRIPR</name>
<evidence type="ECO:0000313" key="2">
    <source>
        <dbReference type="EMBL" id="PNX72253.1"/>
    </source>
</evidence>
<dbReference type="Proteomes" id="UP000236291">
    <property type="component" value="Unassembled WGS sequence"/>
</dbReference>
<organism evidence="2 3">
    <name type="scientific">Trifolium pratense</name>
    <name type="common">Red clover</name>
    <dbReference type="NCBI Taxonomy" id="57577"/>
    <lineage>
        <taxon>Eukaryota</taxon>
        <taxon>Viridiplantae</taxon>
        <taxon>Streptophyta</taxon>
        <taxon>Embryophyta</taxon>
        <taxon>Tracheophyta</taxon>
        <taxon>Spermatophyta</taxon>
        <taxon>Magnoliopsida</taxon>
        <taxon>eudicotyledons</taxon>
        <taxon>Gunneridae</taxon>
        <taxon>Pentapetalae</taxon>
        <taxon>rosids</taxon>
        <taxon>fabids</taxon>
        <taxon>Fabales</taxon>
        <taxon>Fabaceae</taxon>
        <taxon>Papilionoideae</taxon>
        <taxon>50 kb inversion clade</taxon>
        <taxon>NPAAA clade</taxon>
        <taxon>Hologalegina</taxon>
        <taxon>IRL clade</taxon>
        <taxon>Trifolieae</taxon>
        <taxon>Trifolium</taxon>
    </lineage>
</organism>
<reference evidence="2 3" key="1">
    <citation type="journal article" date="2014" name="Am. J. Bot.">
        <title>Genome assembly and annotation for red clover (Trifolium pratense; Fabaceae).</title>
        <authorList>
            <person name="Istvanek J."/>
            <person name="Jaros M."/>
            <person name="Krenek A."/>
            <person name="Repkova J."/>
        </authorList>
    </citation>
    <scope>NUCLEOTIDE SEQUENCE [LARGE SCALE GENOMIC DNA]</scope>
    <source>
        <strain evidence="3">cv. Tatra</strain>
        <tissue evidence="2">Young leaves</tissue>
    </source>
</reference>
<gene>
    <name evidence="2" type="ORF">L195_g028143</name>
</gene>
<dbReference type="PANTHER" id="PTHR47165">
    <property type="entry name" value="OS03G0429900 PROTEIN"/>
    <property type="match status" value="1"/>
</dbReference>
<sequence>MANSEIYVKKTKISEISGGKIDFQIRVRVINLWTTPDRNNVVEEGAMHMIFLDERGDSFHATLRKDLISQFKDQLEEGCAYFFEKFMVDVIGHVVEKNAMKEIEKNGKINKVMDSTLEDLEGNRIHCTLWDDFALKMQQCLDSHDPSMLVIIILQLCKLKKYLGVMGVSNSFHGSKLFLNAQFPKDECCKCGVNSGC</sequence>
<dbReference type="CDD" id="cd04480">
    <property type="entry name" value="RPA1_DBD_A_like"/>
    <property type="match status" value="1"/>
</dbReference>
<feature type="domain" description="Replication protein A 70 kDa DNA-binding subunit B/D first OB fold" evidence="1">
    <location>
        <begin position="11"/>
        <end position="89"/>
    </location>
</feature>
<dbReference type="InterPro" id="IPR003871">
    <property type="entry name" value="RFA1B/D_OB_1st"/>
</dbReference>
<dbReference type="SUPFAM" id="SSF50249">
    <property type="entry name" value="Nucleic acid-binding proteins"/>
    <property type="match status" value="2"/>
</dbReference>
<dbReference type="Gene3D" id="2.40.50.140">
    <property type="entry name" value="Nucleic acid-binding proteins"/>
    <property type="match status" value="2"/>
</dbReference>
<dbReference type="PANTHER" id="PTHR47165:SF4">
    <property type="entry name" value="OS03G0429900 PROTEIN"/>
    <property type="match status" value="1"/>
</dbReference>
<reference evidence="2 3" key="2">
    <citation type="journal article" date="2017" name="Front. Plant Sci.">
        <title>Gene Classification and Mining of Molecular Markers Useful in Red Clover (Trifolium pratense) Breeding.</title>
        <authorList>
            <person name="Istvanek J."/>
            <person name="Dluhosova J."/>
            <person name="Dluhos P."/>
            <person name="Patkova L."/>
            <person name="Nedelnik J."/>
            <person name="Repkova J."/>
        </authorList>
    </citation>
    <scope>NUCLEOTIDE SEQUENCE [LARGE SCALE GENOMIC DNA]</scope>
    <source>
        <strain evidence="3">cv. Tatra</strain>
        <tissue evidence="2">Young leaves</tissue>
    </source>
</reference>
<dbReference type="EMBL" id="ASHM01024406">
    <property type="protein sequence ID" value="PNX72253.1"/>
    <property type="molecule type" value="Genomic_DNA"/>
</dbReference>
<evidence type="ECO:0000313" key="3">
    <source>
        <dbReference type="Proteomes" id="UP000236291"/>
    </source>
</evidence>